<comment type="caution">
    <text evidence="11">The sequence shown here is derived from an EMBL/GenBank/DDBJ whole genome shotgun (WGS) entry which is preliminary data.</text>
</comment>
<evidence type="ECO:0000256" key="8">
    <source>
        <dbReference type="ARBA" id="ARBA00023170"/>
    </source>
</evidence>
<protein>
    <submittedName>
        <fullName evidence="11">Uncharacterized protein</fullName>
    </submittedName>
</protein>
<evidence type="ECO:0000256" key="3">
    <source>
        <dbReference type="ARBA" id="ARBA00022507"/>
    </source>
</evidence>
<dbReference type="FunCoup" id="A0A409XU69">
    <property type="interactions" value="92"/>
</dbReference>
<proteinExistence type="inferred from homology"/>
<evidence type="ECO:0000256" key="9">
    <source>
        <dbReference type="ARBA" id="ARBA00023224"/>
    </source>
</evidence>
<dbReference type="GO" id="GO:0000750">
    <property type="term" value="P:pheromone-dependent signal transduction involved in conjugation with cellular fusion"/>
    <property type="evidence" value="ECO:0007669"/>
    <property type="project" value="TreeGrafter"/>
</dbReference>
<dbReference type="Pfam" id="PF02076">
    <property type="entry name" value="STE3"/>
    <property type="match status" value="1"/>
</dbReference>
<comment type="similarity">
    <text evidence="2">Belongs to the G-protein coupled receptor 4 family.</text>
</comment>
<evidence type="ECO:0000256" key="7">
    <source>
        <dbReference type="ARBA" id="ARBA00023136"/>
    </source>
</evidence>
<dbReference type="InterPro" id="IPR001499">
    <property type="entry name" value="GPCR_STE3"/>
</dbReference>
<dbReference type="PANTHER" id="PTHR28097">
    <property type="entry name" value="PHEROMONE A FACTOR RECEPTOR"/>
    <property type="match status" value="1"/>
</dbReference>
<sequence>MLFPTQPLASRKLSLAMTDVTYPLFPITAFLGFILPLIPLRWHLQALNSGTCYFIFWSSLACLNQFINSIVWADNAINLSPAWCEISIRIMMAASVGVPASSLCINRRLYLISSVRAASISVAEKRRAVLIDSLICFLFPLIYVALQYVVQGHRFNIFEEIGCYPVLYNTLLTFFISSMWPLVLGLISMVYCILSLRSFARRRLEFNQFISMNSSLTVSRYFRLMGLAMTEICATTPLSIFIIWLNATASPIGPWRSWSDTHFNYSRVEQFPSVLWRSNHLLTVAMEFSRWITPVCSFTFFAFFGFAHESMKNYCLAWKWMKALFGFSPSSPGHTAKASKQSSPITRQKVVSAHIPTFSLPLHSLQRTDTRDSILSKADGDTTSYVDSFPSSPVSSTVLGSPALTKPAKPLHADIWSTSVQSISLSRSRTL</sequence>
<evidence type="ECO:0000313" key="11">
    <source>
        <dbReference type="EMBL" id="PPQ94355.1"/>
    </source>
</evidence>
<keyword evidence="12" id="KW-1185">Reference proteome</keyword>
<evidence type="ECO:0000256" key="10">
    <source>
        <dbReference type="SAM" id="Phobius"/>
    </source>
</evidence>
<keyword evidence="3" id="KW-0589">Pheromone response</keyword>
<reference evidence="11 12" key="1">
    <citation type="journal article" date="2018" name="Evol. Lett.">
        <title>Horizontal gene cluster transfer increased hallucinogenic mushroom diversity.</title>
        <authorList>
            <person name="Reynolds H.T."/>
            <person name="Vijayakumar V."/>
            <person name="Gluck-Thaler E."/>
            <person name="Korotkin H.B."/>
            <person name="Matheny P.B."/>
            <person name="Slot J.C."/>
        </authorList>
    </citation>
    <scope>NUCLEOTIDE SEQUENCE [LARGE SCALE GENOMIC DNA]</scope>
    <source>
        <strain evidence="11 12">2631</strain>
    </source>
</reference>
<keyword evidence="4 10" id="KW-0812">Transmembrane</keyword>
<dbReference type="EMBL" id="NHYD01000369">
    <property type="protein sequence ID" value="PPQ94355.1"/>
    <property type="molecule type" value="Genomic_DNA"/>
</dbReference>
<feature type="transmembrane region" description="Helical" evidence="10">
    <location>
        <begin position="20"/>
        <end position="40"/>
    </location>
</feature>
<keyword evidence="9" id="KW-0807">Transducer</keyword>
<dbReference type="GO" id="GO:0004934">
    <property type="term" value="F:mating-type alpha-factor pheromone receptor activity"/>
    <property type="evidence" value="ECO:0007669"/>
    <property type="project" value="InterPro"/>
</dbReference>
<dbReference type="GO" id="GO:0005886">
    <property type="term" value="C:plasma membrane"/>
    <property type="evidence" value="ECO:0007669"/>
    <property type="project" value="TreeGrafter"/>
</dbReference>
<evidence type="ECO:0000256" key="5">
    <source>
        <dbReference type="ARBA" id="ARBA00022989"/>
    </source>
</evidence>
<evidence type="ECO:0000313" key="12">
    <source>
        <dbReference type="Proteomes" id="UP000283269"/>
    </source>
</evidence>
<dbReference type="PANTHER" id="PTHR28097:SF1">
    <property type="entry name" value="PHEROMONE A FACTOR RECEPTOR"/>
    <property type="match status" value="1"/>
</dbReference>
<name>A0A409XU69_PSICY</name>
<accession>A0A409XU69</accession>
<evidence type="ECO:0000256" key="1">
    <source>
        <dbReference type="ARBA" id="ARBA00004141"/>
    </source>
</evidence>
<keyword evidence="8" id="KW-0675">Receptor</keyword>
<dbReference type="CDD" id="cd14966">
    <property type="entry name" value="7tmD_STE3"/>
    <property type="match status" value="1"/>
</dbReference>
<feature type="transmembrane region" description="Helical" evidence="10">
    <location>
        <begin position="288"/>
        <end position="307"/>
    </location>
</feature>
<feature type="transmembrane region" description="Helical" evidence="10">
    <location>
        <begin position="86"/>
        <end position="106"/>
    </location>
</feature>
<feature type="transmembrane region" description="Helical" evidence="10">
    <location>
        <begin position="52"/>
        <end position="74"/>
    </location>
</feature>
<evidence type="ECO:0000256" key="2">
    <source>
        <dbReference type="ARBA" id="ARBA00011085"/>
    </source>
</evidence>
<dbReference type="InParanoid" id="A0A409XU69"/>
<dbReference type="PRINTS" id="PR00899">
    <property type="entry name" value="GPCRSTE3"/>
</dbReference>
<gene>
    <name evidence="11" type="ORF">CVT25_000683</name>
</gene>
<keyword evidence="5 10" id="KW-1133">Transmembrane helix</keyword>
<keyword evidence="6" id="KW-0297">G-protein coupled receptor</keyword>
<comment type="subcellular location">
    <subcellularLocation>
        <location evidence="1">Membrane</location>
        <topology evidence="1">Multi-pass membrane protein</topology>
    </subcellularLocation>
</comment>
<dbReference type="OrthoDB" id="2874149at2759"/>
<evidence type="ECO:0000256" key="4">
    <source>
        <dbReference type="ARBA" id="ARBA00022692"/>
    </source>
</evidence>
<dbReference type="Proteomes" id="UP000283269">
    <property type="component" value="Unassembled WGS sequence"/>
</dbReference>
<feature type="transmembrane region" description="Helical" evidence="10">
    <location>
        <begin position="166"/>
        <end position="194"/>
    </location>
</feature>
<dbReference type="InterPro" id="IPR000481">
    <property type="entry name" value="GPCR_Pheromne_B_alpha_rcpt"/>
</dbReference>
<dbReference type="PRINTS" id="PR00901">
    <property type="entry name" value="PHEROMONEBAR"/>
</dbReference>
<dbReference type="AlphaFoldDB" id="A0A409XU69"/>
<feature type="transmembrane region" description="Helical" evidence="10">
    <location>
        <begin position="221"/>
        <end position="245"/>
    </location>
</feature>
<evidence type="ECO:0000256" key="6">
    <source>
        <dbReference type="ARBA" id="ARBA00023040"/>
    </source>
</evidence>
<organism evidence="11 12">
    <name type="scientific">Psilocybe cyanescens</name>
    <dbReference type="NCBI Taxonomy" id="93625"/>
    <lineage>
        <taxon>Eukaryota</taxon>
        <taxon>Fungi</taxon>
        <taxon>Dikarya</taxon>
        <taxon>Basidiomycota</taxon>
        <taxon>Agaricomycotina</taxon>
        <taxon>Agaricomycetes</taxon>
        <taxon>Agaricomycetidae</taxon>
        <taxon>Agaricales</taxon>
        <taxon>Agaricineae</taxon>
        <taxon>Strophariaceae</taxon>
        <taxon>Psilocybe</taxon>
    </lineage>
</organism>
<keyword evidence="7 10" id="KW-0472">Membrane</keyword>
<feature type="transmembrane region" description="Helical" evidence="10">
    <location>
        <begin position="127"/>
        <end position="146"/>
    </location>
</feature>